<evidence type="ECO:0000313" key="2">
    <source>
        <dbReference type="EMBL" id="MBB3331707.1"/>
    </source>
</evidence>
<protein>
    <submittedName>
        <fullName evidence="2">4,5-dihydroxyphthalate decarboxylase</fullName>
        <ecNumber evidence="2">4.1.1.55</ecNumber>
    </submittedName>
</protein>
<organism evidence="2 3">
    <name type="scientific">Halomonas campaniensis</name>
    <dbReference type="NCBI Taxonomy" id="213554"/>
    <lineage>
        <taxon>Bacteria</taxon>
        <taxon>Pseudomonadati</taxon>
        <taxon>Pseudomonadota</taxon>
        <taxon>Gammaproteobacteria</taxon>
        <taxon>Oceanospirillales</taxon>
        <taxon>Halomonadaceae</taxon>
        <taxon>Halomonas</taxon>
    </lineage>
</organism>
<evidence type="ECO:0000259" key="1">
    <source>
        <dbReference type="Pfam" id="PF09084"/>
    </source>
</evidence>
<dbReference type="SUPFAM" id="SSF53850">
    <property type="entry name" value="Periplasmic binding protein-like II"/>
    <property type="match status" value="1"/>
</dbReference>
<dbReference type="Gene3D" id="3.40.190.10">
    <property type="entry name" value="Periplasmic binding protein-like II"/>
    <property type="match status" value="1"/>
</dbReference>
<comment type="caution">
    <text evidence="2">The sequence shown here is derived from an EMBL/GenBank/DDBJ whole genome shotgun (WGS) entry which is preliminary data.</text>
</comment>
<evidence type="ECO:0000313" key="3">
    <source>
        <dbReference type="Proteomes" id="UP000553442"/>
    </source>
</evidence>
<dbReference type="GO" id="GO:0018796">
    <property type="term" value="F:4,5-dihydroxyphthalate decarboxylase activity"/>
    <property type="evidence" value="ECO:0007669"/>
    <property type="project" value="UniProtKB-EC"/>
</dbReference>
<dbReference type="InterPro" id="IPR015168">
    <property type="entry name" value="SsuA/THI5"/>
</dbReference>
<proteinExistence type="predicted"/>
<feature type="domain" description="SsuA/THI5-like" evidence="1">
    <location>
        <begin position="86"/>
        <end position="141"/>
    </location>
</feature>
<reference evidence="2 3" key="1">
    <citation type="submission" date="2020-08" db="EMBL/GenBank/DDBJ databases">
        <title>Genomic Encyclopedia of Archaeal and Bacterial Type Strains, Phase II (KMG-II): from individual species to whole genera.</title>
        <authorList>
            <person name="Goeker M."/>
        </authorList>
    </citation>
    <scope>NUCLEOTIDE SEQUENCE [LARGE SCALE GENOMIC DNA]</scope>
    <source>
        <strain evidence="2 3">5AG</strain>
    </source>
</reference>
<name>A0A7W5K4E8_9GAMM</name>
<dbReference type="AlphaFoldDB" id="A0A7W5K4E8"/>
<dbReference type="RefSeq" id="WP_183332599.1">
    <property type="nucleotide sequence ID" value="NZ_JACHZF010000018.1"/>
</dbReference>
<sequence length="330" mass="37492">MNKLELSVAVGNYDRVRPLIDGEVQIDGVDPVFMLHDPEEIFFRAFRHADFDITELSLSSYTVKTAAGDCPYIGVPVFPSRAFRHTSIYIRTDRGIESPADLRGKRIGVPEYQLTANVWARLFLEEDHGLQPRDVTWMRGGYEEPGRVEKINLDLPEGVRVENIPEGETLSGMLASGELDAVMGPRAPSCFMQGHPHVGYLYRDPQQAASDWYRRTGIFPIMHLLGIRKTLVERHPWLPFSVYKAFEQSKASALAKLSDTSATKVTLPFVEDQLQAARSLMGEDFWSYGFSPNRQTLERFLEQHHAEGLSRRLLKPEELFHPATLESFKI</sequence>
<keyword evidence="3" id="KW-1185">Reference proteome</keyword>
<dbReference type="Proteomes" id="UP000553442">
    <property type="component" value="Unassembled WGS sequence"/>
</dbReference>
<dbReference type="Pfam" id="PF09084">
    <property type="entry name" value="NMT1"/>
    <property type="match status" value="1"/>
</dbReference>
<dbReference type="EMBL" id="JACHZF010000018">
    <property type="protein sequence ID" value="MBB3331707.1"/>
    <property type="molecule type" value="Genomic_DNA"/>
</dbReference>
<gene>
    <name evidence="2" type="ORF">BDK63_002591</name>
</gene>
<keyword evidence="2" id="KW-0456">Lyase</keyword>
<accession>A0A7W5K4E8</accession>
<dbReference type="EC" id="4.1.1.55" evidence="2"/>